<keyword evidence="4" id="KW-1185">Reference proteome</keyword>
<feature type="compositionally biased region" description="Basic and acidic residues" evidence="1">
    <location>
        <begin position="1"/>
        <end position="26"/>
    </location>
</feature>
<gene>
    <name evidence="3" type="ORF">KCG45_12950</name>
</gene>
<evidence type="ECO:0000256" key="1">
    <source>
        <dbReference type="SAM" id="MobiDB-lite"/>
    </source>
</evidence>
<evidence type="ECO:0000313" key="4">
    <source>
        <dbReference type="Proteomes" id="UP000699975"/>
    </source>
</evidence>
<feature type="transmembrane region" description="Helical" evidence="2">
    <location>
        <begin position="103"/>
        <end position="122"/>
    </location>
</feature>
<dbReference type="Proteomes" id="UP000699975">
    <property type="component" value="Unassembled WGS sequence"/>
</dbReference>
<feature type="region of interest" description="Disordered" evidence="1">
    <location>
        <begin position="1"/>
        <end position="31"/>
    </location>
</feature>
<protein>
    <submittedName>
        <fullName evidence="3">Uncharacterized protein</fullName>
    </submittedName>
</protein>
<name>A0ABS6SPY9_9SPHN</name>
<feature type="transmembrane region" description="Helical" evidence="2">
    <location>
        <begin position="73"/>
        <end position="91"/>
    </location>
</feature>
<accession>A0ABS6SPY9</accession>
<proteinExistence type="predicted"/>
<feature type="transmembrane region" description="Helical" evidence="2">
    <location>
        <begin position="46"/>
        <end position="67"/>
    </location>
</feature>
<sequence>MPDEEKPRYPNPREEDIMAGDRRISRPDSSLPDWEVPDTSYRPIPIVWFTGAFVIQTVVLFAIFILLLDQHGAITIALSALVTGAIGAWTWDRGMAQASRGWRAATIIAFLVNLLLVISSAASRL</sequence>
<evidence type="ECO:0000256" key="2">
    <source>
        <dbReference type="SAM" id="Phobius"/>
    </source>
</evidence>
<keyword evidence="2" id="KW-0812">Transmembrane</keyword>
<keyword evidence="2" id="KW-1133">Transmembrane helix</keyword>
<dbReference type="EMBL" id="JAGSPB010000003">
    <property type="protein sequence ID" value="MBV7267093.1"/>
    <property type="molecule type" value="Genomic_DNA"/>
</dbReference>
<organism evidence="3 4">
    <name type="scientific">Erythrobacter ani</name>
    <dbReference type="NCBI Taxonomy" id="2827235"/>
    <lineage>
        <taxon>Bacteria</taxon>
        <taxon>Pseudomonadati</taxon>
        <taxon>Pseudomonadota</taxon>
        <taxon>Alphaproteobacteria</taxon>
        <taxon>Sphingomonadales</taxon>
        <taxon>Erythrobacteraceae</taxon>
        <taxon>Erythrobacter/Porphyrobacter group</taxon>
        <taxon>Erythrobacter</taxon>
    </lineage>
</organism>
<evidence type="ECO:0000313" key="3">
    <source>
        <dbReference type="EMBL" id="MBV7267093.1"/>
    </source>
</evidence>
<keyword evidence="2" id="KW-0472">Membrane</keyword>
<reference evidence="3 4" key="1">
    <citation type="submission" date="2021-04" db="EMBL/GenBank/DDBJ databases">
        <authorList>
            <person name="Pira H."/>
            <person name="Risdian C."/>
            <person name="Wink J."/>
        </authorList>
    </citation>
    <scope>NUCLEOTIDE SEQUENCE [LARGE SCALE GENOMIC DNA]</scope>
    <source>
        <strain evidence="3 4">WH131</strain>
    </source>
</reference>
<comment type="caution">
    <text evidence="3">The sequence shown here is derived from an EMBL/GenBank/DDBJ whole genome shotgun (WGS) entry which is preliminary data.</text>
</comment>
<dbReference type="RefSeq" id="WP_218317733.1">
    <property type="nucleotide sequence ID" value="NZ_JAGSPB010000003.1"/>
</dbReference>